<organism evidence="3 4">
    <name type="scientific">Candidatus Pullichristensenella stercorigallinarum</name>
    <dbReference type="NCBI Taxonomy" id="2840909"/>
    <lineage>
        <taxon>Bacteria</taxon>
        <taxon>Bacillati</taxon>
        <taxon>Bacillota</taxon>
        <taxon>Clostridia</taxon>
        <taxon>Candidatus Pullichristensenella</taxon>
    </lineage>
</organism>
<dbReference type="EMBL" id="DVFZ01000072">
    <property type="protein sequence ID" value="HIQ82904.1"/>
    <property type="molecule type" value="Genomic_DNA"/>
</dbReference>
<name>A0A9D0ZP68_9FIRM</name>
<dbReference type="InterPro" id="IPR007484">
    <property type="entry name" value="Peptidase_M28"/>
</dbReference>
<evidence type="ECO:0000256" key="1">
    <source>
        <dbReference type="SAM" id="Phobius"/>
    </source>
</evidence>
<reference evidence="3" key="2">
    <citation type="journal article" date="2021" name="PeerJ">
        <title>Extensive microbial diversity within the chicken gut microbiome revealed by metagenomics and culture.</title>
        <authorList>
            <person name="Gilroy R."/>
            <person name="Ravi A."/>
            <person name="Getino M."/>
            <person name="Pursley I."/>
            <person name="Horton D.L."/>
            <person name="Alikhan N.F."/>
            <person name="Baker D."/>
            <person name="Gharbi K."/>
            <person name="Hall N."/>
            <person name="Watson M."/>
            <person name="Adriaenssens E.M."/>
            <person name="Foster-Nyarko E."/>
            <person name="Jarju S."/>
            <person name="Secka A."/>
            <person name="Antonio M."/>
            <person name="Oren A."/>
            <person name="Chaudhuri R.R."/>
            <person name="La Ragione R."/>
            <person name="Hildebrand F."/>
            <person name="Pallen M.J."/>
        </authorList>
    </citation>
    <scope>NUCLEOTIDE SEQUENCE</scope>
    <source>
        <strain evidence="3">ChiSjej6B24-2974</strain>
    </source>
</reference>
<sequence>MTPLCEAIVRDHQVRKGRARKAAFRALVKAEMRKEGVLFREERAKGLLENVNLVCGNLSTADYVLGAHYDTCAELPFPNFVAPLNWPLSILFQLGLTAALLLLAALPALLCAHLGAPGVVAWIVGGLCCIALTVLMVAGPANRHTMNDNTSGVIALLTLLARLPKEKRARVAVVLFDNEETGLLGSTLFRRRHARVMEEKPLINLDCVGEGETLLLAASKGYRADEALWARTRAAFLPGACEPLPVPAARAFYPSDQLGFKKSLAMATLRRRRFAGPALGRIHTRRDTVLEEKNIEYIVEGLLRLIDNENE</sequence>
<protein>
    <submittedName>
        <fullName evidence="3">M28 family peptidase</fullName>
    </submittedName>
</protein>
<proteinExistence type="predicted"/>
<evidence type="ECO:0000313" key="4">
    <source>
        <dbReference type="Proteomes" id="UP000824260"/>
    </source>
</evidence>
<dbReference type="Proteomes" id="UP000824260">
    <property type="component" value="Unassembled WGS sequence"/>
</dbReference>
<accession>A0A9D0ZP68</accession>
<keyword evidence="1" id="KW-0812">Transmembrane</keyword>
<feature type="domain" description="Peptidase M28" evidence="2">
    <location>
        <begin position="145"/>
        <end position="289"/>
    </location>
</feature>
<keyword evidence="1" id="KW-0472">Membrane</keyword>
<dbReference type="AlphaFoldDB" id="A0A9D0ZP68"/>
<evidence type="ECO:0000259" key="2">
    <source>
        <dbReference type="Pfam" id="PF04389"/>
    </source>
</evidence>
<evidence type="ECO:0000313" key="3">
    <source>
        <dbReference type="EMBL" id="HIQ82904.1"/>
    </source>
</evidence>
<keyword evidence="1" id="KW-1133">Transmembrane helix</keyword>
<feature type="transmembrane region" description="Helical" evidence="1">
    <location>
        <begin position="119"/>
        <end position="139"/>
    </location>
</feature>
<gene>
    <name evidence="3" type="ORF">IAA52_07345</name>
</gene>
<dbReference type="SUPFAM" id="SSF53187">
    <property type="entry name" value="Zn-dependent exopeptidases"/>
    <property type="match status" value="1"/>
</dbReference>
<reference evidence="3" key="1">
    <citation type="submission" date="2020-10" db="EMBL/GenBank/DDBJ databases">
        <authorList>
            <person name="Gilroy R."/>
        </authorList>
    </citation>
    <scope>NUCLEOTIDE SEQUENCE</scope>
    <source>
        <strain evidence="3">ChiSjej6B24-2974</strain>
    </source>
</reference>
<comment type="caution">
    <text evidence="3">The sequence shown here is derived from an EMBL/GenBank/DDBJ whole genome shotgun (WGS) entry which is preliminary data.</text>
</comment>
<dbReference type="Gene3D" id="3.40.630.10">
    <property type="entry name" value="Zn peptidases"/>
    <property type="match status" value="1"/>
</dbReference>
<feature type="transmembrane region" description="Helical" evidence="1">
    <location>
        <begin position="90"/>
        <end position="112"/>
    </location>
</feature>
<dbReference type="Pfam" id="PF04389">
    <property type="entry name" value="Peptidase_M28"/>
    <property type="match status" value="1"/>
</dbReference>